<gene>
    <name evidence="2" type="ORF">SAMN04487946_107101</name>
</gene>
<proteinExistence type="predicted"/>
<dbReference type="InterPro" id="IPR019546">
    <property type="entry name" value="TAT_signal_bac_arc"/>
</dbReference>
<protein>
    <submittedName>
        <fullName evidence="2">Tat (Twin-arginine translocation) pathway signal sequence</fullName>
    </submittedName>
</protein>
<reference evidence="3" key="1">
    <citation type="submission" date="2016-10" db="EMBL/GenBank/DDBJ databases">
        <authorList>
            <person name="Varghese N."/>
            <person name="Submissions S."/>
        </authorList>
    </citation>
    <scope>NUCLEOTIDE SEQUENCE [LARGE SCALE GENOMIC DNA]</scope>
    <source>
        <strain evidence="3">CGMCC 1.10118</strain>
    </source>
</reference>
<evidence type="ECO:0000313" key="3">
    <source>
        <dbReference type="Proteomes" id="UP000199170"/>
    </source>
</evidence>
<dbReference type="Gene3D" id="3.40.190.10">
    <property type="entry name" value="Periplasmic binding protein-like II"/>
    <property type="match status" value="1"/>
</dbReference>
<feature type="region of interest" description="Disordered" evidence="1">
    <location>
        <begin position="29"/>
        <end position="53"/>
    </location>
</feature>
<evidence type="ECO:0000313" key="2">
    <source>
        <dbReference type="EMBL" id="SDY15224.1"/>
    </source>
</evidence>
<dbReference type="STRING" id="660517.SAMN04487946_107101"/>
<accession>A0A1H3HKC1</accession>
<dbReference type="PROSITE" id="PS51318">
    <property type="entry name" value="TAT"/>
    <property type="match status" value="1"/>
</dbReference>
<dbReference type="EMBL" id="FNPB01000007">
    <property type="protein sequence ID" value="SDY15224.1"/>
    <property type="molecule type" value="Genomic_DNA"/>
</dbReference>
<sequence>MREALSRRNFVKYSSAAAATAGLSGCFGGDGQDSTDSEGDQGGTSSSGSSLQWIGPAYGVRDGQGEKYTEVTGNEIELTTATGATVQQQVLSGGRESMDVFSLDTSTASALTVDNDASHELDTADLDNWSESAISDLFLNPSERIPQLEEQTETIDQEVWESKSEGTLRLPPYAYNFDAIGYNPKYVDDVSKWSALFDDQYEGEVLVNGAAPIQIPQTMMHLLDNDQIDGSVGKLNNPTEDQLDTVIDYLVEQKSNGQFRSTWTAYGNSVNLMAGEEAVLGDLWQPAALDVRRSGTPCEYATMSEGTQGYRFWYVGMAPLKPGASDRNNLEGVHSLYNDVHLGAWFPGYIQNWGYSVPHYPNKELVRDGSDSSGEGMGPEYYDWAYEGKRTYESIDDPALFDPQSYDWSSEEGTPASDGQKRDCGSIEERIDRIGFFQIWPDNAEYMLDRWRDFQSA</sequence>
<dbReference type="RefSeq" id="WP_089767411.1">
    <property type="nucleotide sequence ID" value="NZ_FNPB01000007.1"/>
</dbReference>
<feature type="region of interest" description="Disordered" evidence="1">
    <location>
        <begin position="403"/>
        <end position="424"/>
    </location>
</feature>
<dbReference type="SUPFAM" id="SSF53850">
    <property type="entry name" value="Periplasmic binding protein-like II"/>
    <property type="match status" value="1"/>
</dbReference>
<organism evidence="2 3">
    <name type="scientific">Halobellus clavatus</name>
    <dbReference type="NCBI Taxonomy" id="660517"/>
    <lineage>
        <taxon>Archaea</taxon>
        <taxon>Methanobacteriati</taxon>
        <taxon>Methanobacteriota</taxon>
        <taxon>Stenosarchaea group</taxon>
        <taxon>Halobacteria</taxon>
        <taxon>Halobacteriales</taxon>
        <taxon>Haloferacaceae</taxon>
        <taxon>Halobellus</taxon>
    </lineage>
</organism>
<name>A0A1H3HKC1_9EURY</name>
<evidence type="ECO:0000256" key="1">
    <source>
        <dbReference type="SAM" id="MobiDB-lite"/>
    </source>
</evidence>
<dbReference type="Proteomes" id="UP000199170">
    <property type="component" value="Unassembled WGS sequence"/>
</dbReference>
<dbReference type="InterPro" id="IPR006311">
    <property type="entry name" value="TAT_signal"/>
</dbReference>
<dbReference type="InterPro" id="IPR006059">
    <property type="entry name" value="SBP"/>
</dbReference>
<dbReference type="OrthoDB" id="298537at2157"/>
<dbReference type="PROSITE" id="PS51257">
    <property type="entry name" value="PROKAR_LIPOPROTEIN"/>
    <property type="match status" value="1"/>
</dbReference>
<dbReference type="NCBIfam" id="TIGR01409">
    <property type="entry name" value="TAT_signal_seq"/>
    <property type="match status" value="1"/>
</dbReference>
<keyword evidence="3" id="KW-1185">Reference proteome</keyword>
<dbReference type="Pfam" id="PF13416">
    <property type="entry name" value="SBP_bac_8"/>
    <property type="match status" value="1"/>
</dbReference>
<dbReference type="AlphaFoldDB" id="A0A1H3HKC1"/>